<dbReference type="KEGG" id="mes:Meso_4257"/>
<evidence type="ECO:0000313" key="3">
    <source>
        <dbReference type="EMBL" id="ABG61231.1"/>
    </source>
</evidence>
<proteinExistence type="predicted"/>
<dbReference type="SUPFAM" id="SSF49899">
    <property type="entry name" value="Concanavalin A-like lectins/glucanases"/>
    <property type="match status" value="1"/>
</dbReference>
<protein>
    <submittedName>
        <fullName evidence="3">Large subunit of N,N-dimethylformamidase</fullName>
    </submittedName>
</protein>
<reference evidence="3" key="1">
    <citation type="submission" date="2006-06" db="EMBL/GenBank/DDBJ databases">
        <title>Complete sequence of Plasmid 1 of Chelativorans sp. BNC1.</title>
        <authorList>
            <consortium name="US DOE Joint Genome Institute"/>
            <person name="Copeland A."/>
            <person name="Lucas S."/>
            <person name="Lapidus A."/>
            <person name="Barry K."/>
            <person name="Detter J.C."/>
            <person name="Glavina del Rio T."/>
            <person name="Hammon N."/>
            <person name="Israni S."/>
            <person name="Dalin E."/>
            <person name="Tice H."/>
            <person name="Pitluck S."/>
            <person name="Chertkov O."/>
            <person name="Brettin T."/>
            <person name="Bruce D."/>
            <person name="Han C."/>
            <person name="Tapia R."/>
            <person name="Gilna P."/>
            <person name="Schmutz J."/>
            <person name="Larimer F."/>
            <person name="Land M."/>
            <person name="Hauser L."/>
            <person name="Kyrpides N."/>
            <person name="Mikhailova N."/>
            <person name="Richardson P."/>
        </authorList>
    </citation>
    <scope>NUCLEOTIDE SEQUENCE</scope>
    <source>
        <strain evidence="3">BNC1</strain>
        <plasmid evidence="3">1</plasmid>
    </source>
</reference>
<accession>Q11MX7</accession>
<feature type="domain" description="N,N-dimethylformamidase beta subunit-like C-terminal" evidence="2">
    <location>
        <begin position="278"/>
        <end position="719"/>
    </location>
</feature>
<dbReference type="InterPro" id="IPR013320">
    <property type="entry name" value="ConA-like_dom_sf"/>
</dbReference>
<sequence length="757" mass="82411">MLPIVAYLDKLTVAPGERLAVMAGSFGAHTYRADLRRIIQGDTNPQGPGYKDEAIALDLGGERPAEAKGFYPGSCVVVPGRGMLSNLDDFTLAAVASPTLLDERERTVIAMPGFARIGIDAEGHVFAEALGRRLATTGRVTRNMWHVLSLAYSGGDGRLTLSISAESDAAGEDGQLEAISVPATAAPSGATEILIAATRGPNGRPGTFFDGKIDRPALFSAAVAHDTLRRLLADFERLSRTRNLRAAWDFSRKISTQTICDVSPFQLHGRIHNAPARAMTGWLWKGQDLDWKKRPDLYSAIHFHSTDMYDAAWTVDFTFTVPEGLGSGVYAVRLVPDGDEEAAYYCVFALRPPREQASGNTVAFLFPTCSYLAYANHRLGMDVPGTEIGMGRAVELDRHHMFLQANPGIGFSVYETHDDESGVFHSSRLRPIVDLQPKVRSFLGGFGSNVWQFNADTHILGWLDHIGQDYDVITDEDLHAEGLQLLGRYNVILTGTHPEYHTGNMIAALQGFTDRGGRLMYLGGNGFYWVVSFSEDMPGIMECRRSEAGIRPWEPGHGQFYHAFTGEYGGLWRRNGRPPNHLCGVGMTSQGFDICEPYVLSPAARDPRAAFIFEGLSKTAKIGDFGLAGGGAAGLEVDRADAAQGTPAHALVLASSTRHTDIYLMTPEDLLDPTPDWSGTQADIIRADLTFFETAGGGAVFSTGSIAWAGSMAWNGYENEIAYITANVLRRFDNPDRFRMPGGREDGQPVETRSTES</sequence>
<feature type="region of interest" description="Disordered" evidence="1">
    <location>
        <begin position="736"/>
        <end position="757"/>
    </location>
</feature>
<gene>
    <name evidence="3" type="ordered locus">Meso_4257</name>
</gene>
<dbReference type="HOGENOM" id="CLU_013754_0_0_5"/>
<dbReference type="AlphaFoldDB" id="Q11MX7"/>
<dbReference type="InterPro" id="IPR046540">
    <property type="entry name" value="DMFA2_C"/>
</dbReference>
<dbReference type="OrthoDB" id="505641at2"/>
<dbReference type="Gene3D" id="2.60.120.200">
    <property type="match status" value="1"/>
</dbReference>
<evidence type="ECO:0000256" key="1">
    <source>
        <dbReference type="SAM" id="MobiDB-lite"/>
    </source>
</evidence>
<geneLocation type="plasmid" evidence="3">
    <name>1</name>
</geneLocation>
<name>Q11MX7_CHESB</name>
<organism evidence="3">
    <name type="scientific">Chelativorans sp. (strain BNC1)</name>
    <dbReference type="NCBI Taxonomy" id="266779"/>
    <lineage>
        <taxon>Bacteria</taxon>
        <taxon>Pseudomonadati</taxon>
        <taxon>Pseudomonadota</taxon>
        <taxon>Alphaproteobacteria</taxon>
        <taxon>Hyphomicrobiales</taxon>
        <taxon>Phyllobacteriaceae</taxon>
        <taxon>Chelativorans</taxon>
    </lineage>
</organism>
<dbReference type="EMBL" id="CP000389">
    <property type="protein sequence ID" value="ABG61231.1"/>
    <property type="molecule type" value="Genomic_DNA"/>
</dbReference>
<dbReference type="Pfam" id="PF20254">
    <property type="entry name" value="DMFA2_C"/>
    <property type="match status" value="1"/>
</dbReference>
<evidence type="ECO:0000259" key="2">
    <source>
        <dbReference type="Pfam" id="PF20254"/>
    </source>
</evidence>
<keyword evidence="3" id="KW-0614">Plasmid</keyword>